<organism evidence="3 4">
    <name type="scientific">Flavobacterium gillisiae</name>
    <dbReference type="NCBI Taxonomy" id="150146"/>
    <lineage>
        <taxon>Bacteria</taxon>
        <taxon>Pseudomonadati</taxon>
        <taxon>Bacteroidota</taxon>
        <taxon>Flavobacteriia</taxon>
        <taxon>Flavobacteriales</taxon>
        <taxon>Flavobacteriaceae</taxon>
        <taxon>Flavobacterium</taxon>
    </lineage>
</organism>
<dbReference type="STRING" id="150146.SAMN05443667_1331"/>
<feature type="domain" description="HYR" evidence="2">
    <location>
        <begin position="29"/>
        <end position="111"/>
    </location>
</feature>
<dbReference type="EMBL" id="FNRD01000033">
    <property type="protein sequence ID" value="SEB07770.1"/>
    <property type="molecule type" value="Genomic_DNA"/>
</dbReference>
<keyword evidence="4" id="KW-1185">Reference proteome</keyword>
<dbReference type="InterPro" id="IPR003410">
    <property type="entry name" value="HYR_dom"/>
</dbReference>
<protein>
    <submittedName>
        <fullName evidence="3">HYR domain-containing protein</fullName>
    </submittedName>
</protein>
<proteinExistence type="predicted"/>
<evidence type="ECO:0000256" key="1">
    <source>
        <dbReference type="ARBA" id="ARBA00022737"/>
    </source>
</evidence>
<evidence type="ECO:0000259" key="2">
    <source>
        <dbReference type="PROSITE" id="PS50825"/>
    </source>
</evidence>
<dbReference type="RefSeq" id="WP_143031896.1">
    <property type="nucleotide sequence ID" value="NZ_FNRD01000033.1"/>
</dbReference>
<feature type="domain" description="HYR" evidence="2">
    <location>
        <begin position="191"/>
        <end position="273"/>
    </location>
</feature>
<dbReference type="Pfam" id="PF02494">
    <property type="entry name" value="HYR"/>
    <property type="match status" value="5"/>
</dbReference>
<dbReference type="AlphaFoldDB" id="A0A1H4GFG6"/>
<evidence type="ECO:0000313" key="4">
    <source>
        <dbReference type="Proteomes" id="UP000198951"/>
    </source>
</evidence>
<accession>A0A1H4GFG6</accession>
<keyword evidence="1" id="KW-0677">Repeat</keyword>
<reference evidence="4" key="1">
    <citation type="submission" date="2016-10" db="EMBL/GenBank/DDBJ databases">
        <authorList>
            <person name="Varghese N."/>
            <person name="Submissions S."/>
        </authorList>
    </citation>
    <scope>NUCLEOTIDE SEQUENCE [LARGE SCALE GENOMIC DNA]</scope>
    <source>
        <strain evidence="4">DSM 22376</strain>
    </source>
</reference>
<dbReference type="OrthoDB" id="9805017at2"/>
<dbReference type="PANTHER" id="PTHR24273:SF32">
    <property type="entry name" value="HYALIN"/>
    <property type="match status" value="1"/>
</dbReference>
<dbReference type="Proteomes" id="UP000198951">
    <property type="component" value="Unassembled WGS sequence"/>
</dbReference>
<gene>
    <name evidence="3" type="ORF">SAMN05443667_1331</name>
</gene>
<dbReference type="PANTHER" id="PTHR24273">
    <property type="entry name" value="FI04643P-RELATED"/>
    <property type="match status" value="1"/>
</dbReference>
<feature type="domain" description="HYR" evidence="2">
    <location>
        <begin position="274"/>
        <end position="346"/>
    </location>
</feature>
<feature type="non-terminal residue" evidence="3">
    <location>
        <position position="346"/>
    </location>
</feature>
<evidence type="ECO:0000313" key="3">
    <source>
        <dbReference type="EMBL" id="SEB07770.1"/>
    </source>
</evidence>
<dbReference type="PROSITE" id="PS50825">
    <property type="entry name" value="HYR"/>
    <property type="match status" value="4"/>
</dbReference>
<sequence length="346" mass="34326">FPIGVTTNTFVVTDASGNTATCSFDVTVNDTQLPTITCNAPITVSNDNNVCGAAVTYTVSSADNCAGQTVAQTAGLASGSVFPIGVTTNTFVVTDASGNTATCSFDVTVNDTQLPTITCNAPITVSNDNNVCGAAVTYTVTSADNCAGQTVAQTAGLASGSVFPIGVTTNTFVVTDASGNTAACSFTVTVNDTQLPTITCNAPITVSNDNNVCGATVTYTVTSADNCAGQTVAQTAGLASGSVFPIGVTTNTFVVTDASGNTATCSFDVTVNDTQLPTITCNAPIVVSNDVDVCGATVTYTVTSADNCAGQTVAQTAGLASGSVFPIGVTTNTFVVTDASGNTATC</sequence>
<feature type="non-terminal residue" evidence="3">
    <location>
        <position position="1"/>
    </location>
</feature>
<name>A0A1H4GFG6_9FLAO</name>
<feature type="domain" description="HYR" evidence="2">
    <location>
        <begin position="112"/>
        <end position="190"/>
    </location>
</feature>